<dbReference type="Proteomes" id="UP000092498">
    <property type="component" value="Chromosome"/>
</dbReference>
<proteinExistence type="predicted"/>
<protein>
    <submittedName>
        <fullName evidence="2">Uncharacterized protein</fullName>
    </submittedName>
</protein>
<evidence type="ECO:0000313" key="3">
    <source>
        <dbReference type="Proteomes" id="UP000092498"/>
    </source>
</evidence>
<dbReference type="KEGG" id="cbot:ATE48_12515"/>
<gene>
    <name evidence="2" type="ORF">ATE48_12515</name>
</gene>
<reference evidence="2 3" key="1">
    <citation type="submission" date="2015-11" db="EMBL/GenBank/DDBJ databases">
        <title>Whole-Genome Sequence of Candidatus Oderbacter manganicum from the National Park Lower Oder Valley, Germany.</title>
        <authorList>
            <person name="Braun B."/>
            <person name="Liere K."/>
            <person name="Szewzyk U."/>
        </authorList>
    </citation>
    <scope>NUCLEOTIDE SEQUENCE [LARGE SCALE GENOMIC DNA]</scope>
    <source>
        <strain evidence="2 3">OTSz_A_272</strain>
    </source>
</reference>
<feature type="region of interest" description="Disordered" evidence="1">
    <location>
        <begin position="61"/>
        <end position="105"/>
    </location>
</feature>
<sequence>MQGAHNRAHAHTATHHQSSLRRSDTLCVLKLTYLVHNLLLIRAARFQRTPMLIRHWRAYTRPGLQRRNTPRNKLGSSAGARQRRFMKWRQPNRAPGAPRSNRPQS</sequence>
<name>A0A1B1AJI6_9PROT</name>
<evidence type="ECO:0000256" key="1">
    <source>
        <dbReference type="SAM" id="MobiDB-lite"/>
    </source>
</evidence>
<feature type="compositionally biased region" description="Basic residues" evidence="1">
    <location>
        <begin position="1"/>
        <end position="14"/>
    </location>
</feature>
<dbReference type="EMBL" id="CP013244">
    <property type="protein sequence ID" value="ANP46680.1"/>
    <property type="molecule type" value="Genomic_DNA"/>
</dbReference>
<organism evidence="2 3">
    <name type="scientific">Candidatus Viadribacter manganicus</name>
    <dbReference type="NCBI Taxonomy" id="1759059"/>
    <lineage>
        <taxon>Bacteria</taxon>
        <taxon>Pseudomonadati</taxon>
        <taxon>Pseudomonadota</taxon>
        <taxon>Alphaproteobacteria</taxon>
        <taxon>Hyphomonadales</taxon>
        <taxon>Hyphomonadaceae</taxon>
        <taxon>Candidatus Viadribacter</taxon>
    </lineage>
</organism>
<accession>A0A1B1AJI6</accession>
<dbReference type="InParanoid" id="A0A1B1AJI6"/>
<feature type="region of interest" description="Disordered" evidence="1">
    <location>
        <begin position="1"/>
        <end position="21"/>
    </location>
</feature>
<keyword evidence="3" id="KW-1185">Reference proteome</keyword>
<evidence type="ECO:0000313" key="2">
    <source>
        <dbReference type="EMBL" id="ANP46680.1"/>
    </source>
</evidence>
<dbReference type="AlphaFoldDB" id="A0A1B1AJI6"/>